<reference evidence="2" key="1">
    <citation type="submission" date="2024-05" db="EMBL/GenBank/DDBJ databases">
        <title>Planctomycetes of the genus Singulisphaera possess chitinolytic capabilities.</title>
        <authorList>
            <person name="Ivanova A."/>
        </authorList>
    </citation>
    <scope>NUCLEOTIDE SEQUENCE</scope>
    <source>
        <strain evidence="2">Ch08T</strain>
    </source>
</reference>
<dbReference type="GO" id="GO:0004180">
    <property type="term" value="F:carboxypeptidase activity"/>
    <property type="evidence" value="ECO:0007669"/>
    <property type="project" value="UniProtKB-KW"/>
</dbReference>
<proteinExistence type="predicted"/>
<dbReference type="EMBL" id="CP155447">
    <property type="protein sequence ID" value="XBH01858.1"/>
    <property type="molecule type" value="Genomic_DNA"/>
</dbReference>
<dbReference type="RefSeq" id="WP_406694603.1">
    <property type="nucleotide sequence ID" value="NZ_CP155447.1"/>
</dbReference>
<evidence type="ECO:0000313" key="2">
    <source>
        <dbReference type="EMBL" id="XBH01858.1"/>
    </source>
</evidence>
<feature type="domain" description="PKD" evidence="1">
    <location>
        <begin position="1"/>
        <end position="23"/>
    </location>
</feature>
<name>A0AAU7C9P4_9BACT</name>
<dbReference type="InterPro" id="IPR008969">
    <property type="entry name" value="CarboxyPept-like_regulatory"/>
</dbReference>
<sequence>MYEWDFGDGQQATTRVPVATHDYFAAIDHAAGLGQFVVTCRARHSDVTVRRSLTIHSAYAICKAAGTIVPHVTADLFAHKEYSLITASFAVHNVEDAPMVLDRLSITPTADDGEAVGLPGAFVAMERPVTIPPRSTAMIGVNIPFTAGVPGAGELSHEARGFAALYAGTAAGMPVRCGAAFDLPVEEWGQRPRPIPIPDVPPRERQPWPWELVEQALRDSVVNPVVNPAGGAVRPGDAVLDAATGTLAVSLGGLSGASRAGCGRRGACWRRPSRRPRSRCRRARGGRRRGGRAWVMAAPAPLGLDVGGVGGIGAAVRIARQPRLAARDRVRISLAGIGGMLLFEGPPVPGFIAVGQICDPDNLSEADLAAAEAGQLVCQLTTETKEVLMPARWMNARKGDCILSPGGDGIIGGLMLNVKPAQWYSHCGIMTRNHDEITHSTGSQKRVMDHLIGFTADGSDGFEPNVLKYVWPGAITQTVQRSIEGEDFPDPEYDKTYSISSFGAQAVGFTHNDHFTMIPPLVLKPDPLQETPGVRTALHAIADSARAGAGRPGVKPKYHYRWYCYTDPTIGLGPPAGPETGWAVDTLPSVCSSYVWMHAKALGAHLETSQTLVTPTDLEPKDVETGAVVRPTTPDGLYNYSAQERHDAANWLFETVHNQAFEKAGWFGEALTDGADDIANQFLNAFANDDGDGKDSEEWKDLRDADAVSPDNMMWWDAPAQGGLYGYVEPAIYREPRVESYTVSKWKKVVTRGRIRGTVRGEAGPVSGAIVQVYDGKTTFTAADGTYALADVPLGAYQIKASRVIDGVLYSAQVNIELAGEELVVDIVLQPPSERYRVAQVFIDFFGRDYESFDDDELNDPGPEYFELELGPDKTVHSTGKTYKWGGEVRVEYSITVRLLVNNAIDVQVQGTLYEGTSEDTDDLDGTGGTTFQVGVGQTAGATLTITNTDEDDDDAGVLSISVKNVRNDN</sequence>
<dbReference type="PROSITE" id="PS50093">
    <property type="entry name" value="PKD"/>
    <property type="match status" value="1"/>
</dbReference>
<evidence type="ECO:0000259" key="1">
    <source>
        <dbReference type="PROSITE" id="PS50093"/>
    </source>
</evidence>
<keyword evidence="2" id="KW-0378">Hydrolase</keyword>
<dbReference type="AlphaFoldDB" id="A0AAU7C9P4"/>
<protein>
    <submittedName>
        <fullName evidence="2">Carboxypeptidase-like regulatory domain-containing protein</fullName>
    </submittedName>
</protein>
<dbReference type="SUPFAM" id="SSF49464">
    <property type="entry name" value="Carboxypeptidase regulatory domain-like"/>
    <property type="match status" value="1"/>
</dbReference>
<keyword evidence="2" id="KW-0121">Carboxypeptidase</keyword>
<dbReference type="Gene3D" id="2.60.40.1120">
    <property type="entry name" value="Carboxypeptidase-like, regulatory domain"/>
    <property type="match status" value="1"/>
</dbReference>
<gene>
    <name evidence="2" type="ORF">V5E97_26395</name>
</gene>
<dbReference type="InterPro" id="IPR000601">
    <property type="entry name" value="PKD_dom"/>
</dbReference>
<keyword evidence="2" id="KW-0645">Protease</keyword>
<organism evidence="2">
    <name type="scientific">Singulisphaera sp. Ch08</name>
    <dbReference type="NCBI Taxonomy" id="3120278"/>
    <lineage>
        <taxon>Bacteria</taxon>
        <taxon>Pseudomonadati</taxon>
        <taxon>Planctomycetota</taxon>
        <taxon>Planctomycetia</taxon>
        <taxon>Isosphaerales</taxon>
        <taxon>Isosphaeraceae</taxon>
        <taxon>Singulisphaera</taxon>
    </lineage>
</organism>
<accession>A0AAU7C9P4</accession>